<dbReference type="Proteomes" id="UP000254467">
    <property type="component" value="Unassembled WGS sequence"/>
</dbReference>
<feature type="transmembrane region" description="Helical" evidence="2">
    <location>
        <begin position="271"/>
        <end position="288"/>
    </location>
</feature>
<feature type="transmembrane region" description="Helical" evidence="2">
    <location>
        <begin position="6"/>
        <end position="23"/>
    </location>
</feature>
<name>A0A376CNI4_9CORY</name>
<feature type="compositionally biased region" description="Acidic residues" evidence="1">
    <location>
        <begin position="185"/>
        <end position="197"/>
    </location>
</feature>
<accession>A0A376CNI4</accession>
<gene>
    <name evidence="3" type="ORF">NCTC11862_01790</name>
</gene>
<dbReference type="InterPro" id="IPR053779">
    <property type="entry name" value="GlpR"/>
</dbReference>
<dbReference type="AlphaFoldDB" id="A0A376CNI4"/>
<dbReference type="NCBIfam" id="NF045516">
    <property type="entry name" value="GlpR"/>
    <property type="match status" value="1"/>
</dbReference>
<proteinExistence type="predicted"/>
<organism evidence="3 4">
    <name type="scientific">Corynebacterium pilosum</name>
    <dbReference type="NCBI Taxonomy" id="35756"/>
    <lineage>
        <taxon>Bacteria</taxon>
        <taxon>Bacillati</taxon>
        <taxon>Actinomycetota</taxon>
        <taxon>Actinomycetes</taxon>
        <taxon>Mycobacteriales</taxon>
        <taxon>Corynebacteriaceae</taxon>
        <taxon>Corynebacterium</taxon>
    </lineage>
</organism>
<feature type="transmembrane region" description="Helical" evidence="2">
    <location>
        <begin position="245"/>
        <end position="265"/>
    </location>
</feature>
<dbReference type="STRING" id="35756.GCA_001044155_02791"/>
<feature type="region of interest" description="Disordered" evidence="1">
    <location>
        <begin position="41"/>
        <end position="72"/>
    </location>
</feature>
<feature type="region of interest" description="Disordered" evidence="1">
    <location>
        <begin position="306"/>
        <end position="369"/>
    </location>
</feature>
<dbReference type="RefSeq" id="WP_018581112.1">
    <property type="nucleotide sequence ID" value="NZ_UFXQ01000001.1"/>
</dbReference>
<keyword evidence="2" id="KW-0812">Transmembrane</keyword>
<keyword evidence="2" id="KW-0472">Membrane</keyword>
<reference evidence="3 4" key="1">
    <citation type="submission" date="2018-06" db="EMBL/GenBank/DDBJ databases">
        <authorList>
            <consortium name="Pathogen Informatics"/>
            <person name="Doyle S."/>
        </authorList>
    </citation>
    <scope>NUCLEOTIDE SEQUENCE [LARGE SCALE GENOMIC DNA]</scope>
    <source>
        <strain evidence="3 4">NCTC11862</strain>
    </source>
</reference>
<dbReference type="EMBL" id="UFXQ01000001">
    <property type="protein sequence ID" value="STC69984.1"/>
    <property type="molecule type" value="Genomic_DNA"/>
</dbReference>
<evidence type="ECO:0000313" key="4">
    <source>
        <dbReference type="Proteomes" id="UP000254467"/>
    </source>
</evidence>
<feature type="region of interest" description="Disordered" evidence="1">
    <location>
        <begin position="185"/>
        <end position="207"/>
    </location>
</feature>
<protein>
    <submittedName>
        <fullName evidence="3">Hypothetical membrane protein</fullName>
    </submittedName>
</protein>
<dbReference type="OrthoDB" id="3696421at2"/>
<evidence type="ECO:0000256" key="2">
    <source>
        <dbReference type="SAM" id="Phobius"/>
    </source>
</evidence>
<keyword evidence="4" id="KW-1185">Reference proteome</keyword>
<feature type="compositionally biased region" description="Pro residues" evidence="1">
    <location>
        <begin position="358"/>
        <end position="369"/>
    </location>
</feature>
<evidence type="ECO:0000313" key="3">
    <source>
        <dbReference type="EMBL" id="STC69984.1"/>
    </source>
</evidence>
<sequence>MSGSLMIVLIVIVWLFVLAPLVFGGNSKPIRRSGEAYDETRVLHEGGTEPVQPRRRPKLTRADVRYDDEDDTRDLEIVDAEDEDEVSGSTVLIDDLASKPDTVDGEVVEGDEDIADESEDEEVADESEGVSYSMNLILENGEDTDEEEDTYETHESYLSPEDLGYETSTGYEQSGSTVISMVEDTSDELEDASEPPVDEAHGGTDDELTEDELEFAASRRGRGGWDPVADKTHSLTRYQRRQRTFIGLCAALVVGVVCALIVGGWAWAAPVVVAALIAWYLIALRNLVRLEQELRARRVRQLRRARMGVRSSDKEAPVPPELRRPGAIIVEMDDDSPDFDHLPVTYARAQQDDDDSPSPAPQPPQRRVS</sequence>
<evidence type="ECO:0000256" key="1">
    <source>
        <dbReference type="SAM" id="MobiDB-lite"/>
    </source>
</evidence>
<feature type="compositionally biased region" description="Basic and acidic residues" evidence="1">
    <location>
        <begin position="311"/>
        <end position="324"/>
    </location>
</feature>
<keyword evidence="2" id="KW-1133">Transmembrane helix</keyword>